<keyword evidence="2" id="KW-0805">Transcription regulation</keyword>
<proteinExistence type="predicted"/>
<keyword evidence="5" id="KW-0539">Nucleus</keyword>
<evidence type="ECO:0000256" key="1">
    <source>
        <dbReference type="ARBA" id="ARBA00004123"/>
    </source>
</evidence>
<feature type="non-terminal residue" evidence="7">
    <location>
        <position position="1"/>
    </location>
</feature>
<dbReference type="PROSITE" id="PS50863">
    <property type="entry name" value="B3"/>
    <property type="match status" value="5"/>
</dbReference>
<comment type="caution">
    <text evidence="7">The sequence shown here is derived from an EMBL/GenBank/DDBJ whole genome shotgun (WGS) entry which is preliminary data.</text>
</comment>
<dbReference type="PANTHER" id="PTHR31391">
    <property type="entry name" value="B3 DOMAIN-CONTAINING PROTEIN OS11G0197600-RELATED"/>
    <property type="match status" value="1"/>
</dbReference>
<keyword evidence="3" id="KW-0238">DNA-binding</keyword>
<dbReference type="Proteomes" id="UP000541444">
    <property type="component" value="Unassembled WGS sequence"/>
</dbReference>
<evidence type="ECO:0000256" key="4">
    <source>
        <dbReference type="ARBA" id="ARBA00023163"/>
    </source>
</evidence>
<dbReference type="GO" id="GO:0005634">
    <property type="term" value="C:nucleus"/>
    <property type="evidence" value="ECO:0007669"/>
    <property type="project" value="UniProtKB-SubCell"/>
</dbReference>
<sequence length="775" mass="88814">KIPGAFVKHHFNGTLLEKTFLTGPTGKSWAVLMEKVGNGLFLSRGWQKFVSDHSIKVGEFLVFQYCGNSNFKVKIYAKTCCEKNVSLTNENVGGTNSCMAKLNQGESIGPDFSCKHHNRKKRASVSKKKNCGFMEPRRLPIIKAEINGATQVPSSRKSVKLSFATDEKKEANITTCSNKSNNKRVKQFTKIEGKGCFSATVPEQLVVELHLKKKENVMLQGQCGVSWPVKITIRKCGCLDLSQGWSKFWNDNKLAGGDTCKFEFLQGKKIQLAENKRKRTEGQCDIEGLVGRDQSIQTKQNIHENDIIDLENEDSLVNTDDFSSKRKKKDDPNPFMNAENLQYSSHPDKVNGFKLNASKFAELNRVESKAREIEKSCTTKGIFVPQENQRTGHNNPFFTVKMHPSYLKRSSVCIPISFYKRYLTNNLTNVKLYGPDGRMWEAQFSFGRQACICRGWLAFVLEYNMLENDVCYFELIKMTDEVELKVSVSHALVEDVVTLPSHTPPDGQLAKNKRKRAEIQRTGFNNPSFTFKMRRSYLNGSHVHIPHSFYKRYLINKLTKVKLCAPDGRMWEAQIFHRRQPYIGRGWHEFVMKYDMRENDDCLLELIKMTDEVILKVSLSRALVEDVFLKNCLEYLSAPYVSPIPTDGRLAKNIRKRTEIQRVGLNNPSFAVKMHLGYLNGSHAFIPHSFYKRYLINKLMKVNLCAPDGKTWEAQIFHGRQPYIGRGWNEFVLGYRMRENADCLFELIKMTDEVVLKISHGFAEDMATPPRYYSL</sequence>
<evidence type="ECO:0000256" key="3">
    <source>
        <dbReference type="ARBA" id="ARBA00023125"/>
    </source>
</evidence>
<evidence type="ECO:0000256" key="5">
    <source>
        <dbReference type="ARBA" id="ARBA00023242"/>
    </source>
</evidence>
<dbReference type="GO" id="GO:0003677">
    <property type="term" value="F:DNA binding"/>
    <property type="evidence" value="ECO:0007669"/>
    <property type="project" value="UniProtKB-KW"/>
</dbReference>
<accession>A0A7J7PDV5</accession>
<dbReference type="Gene3D" id="2.40.330.10">
    <property type="entry name" value="DNA-binding pseudobarrel domain"/>
    <property type="match status" value="5"/>
</dbReference>
<name>A0A7J7PDV5_9MAGN</name>
<feature type="domain" description="TF-B3" evidence="6">
    <location>
        <begin position="1"/>
        <end position="79"/>
    </location>
</feature>
<evidence type="ECO:0000313" key="7">
    <source>
        <dbReference type="EMBL" id="KAF6177084.1"/>
    </source>
</evidence>
<comment type="subcellular location">
    <subcellularLocation>
        <location evidence="1">Nucleus</location>
    </subcellularLocation>
</comment>
<dbReference type="InterPro" id="IPR044837">
    <property type="entry name" value="REM16-like"/>
</dbReference>
<feature type="domain" description="TF-B3" evidence="6">
    <location>
        <begin position="397"/>
        <end position="492"/>
    </location>
</feature>
<feature type="domain" description="TF-B3" evidence="6">
    <location>
        <begin position="528"/>
        <end position="623"/>
    </location>
</feature>
<dbReference type="InterPro" id="IPR003340">
    <property type="entry name" value="B3_DNA-bd"/>
</dbReference>
<evidence type="ECO:0000256" key="2">
    <source>
        <dbReference type="ARBA" id="ARBA00023015"/>
    </source>
</evidence>
<dbReference type="AlphaFoldDB" id="A0A7J7PDV5"/>
<dbReference type="InterPro" id="IPR015300">
    <property type="entry name" value="DNA-bd_pseudobarrel_sf"/>
</dbReference>
<feature type="domain" description="TF-B3" evidence="6">
    <location>
        <begin position="669"/>
        <end position="762"/>
    </location>
</feature>
<dbReference type="EMBL" id="JACGCM010000004">
    <property type="protein sequence ID" value="KAF6177084.1"/>
    <property type="molecule type" value="Genomic_DNA"/>
</dbReference>
<reference evidence="7 8" key="1">
    <citation type="journal article" date="2020" name="IScience">
        <title>Genome Sequencing of the Endangered Kingdonia uniflora (Circaeasteraceae, Ranunculales) Reveals Potential Mechanisms of Evolutionary Specialization.</title>
        <authorList>
            <person name="Sun Y."/>
            <person name="Deng T."/>
            <person name="Zhang A."/>
            <person name="Moore M.J."/>
            <person name="Landis J.B."/>
            <person name="Lin N."/>
            <person name="Zhang H."/>
            <person name="Zhang X."/>
            <person name="Huang J."/>
            <person name="Zhang X."/>
            <person name="Sun H."/>
            <person name="Wang H."/>
        </authorList>
    </citation>
    <scope>NUCLEOTIDE SEQUENCE [LARGE SCALE GENOMIC DNA]</scope>
    <source>
        <strain evidence="7">TB1705</strain>
        <tissue evidence="7">Leaf</tissue>
    </source>
</reference>
<evidence type="ECO:0000313" key="8">
    <source>
        <dbReference type="Proteomes" id="UP000541444"/>
    </source>
</evidence>
<dbReference type="PANTHER" id="PTHR31391:SF4">
    <property type="entry name" value="B3 DOMAIN-CONTAINING PROTEIN OS03G0184500"/>
    <property type="match status" value="1"/>
</dbReference>
<organism evidence="7 8">
    <name type="scientific">Kingdonia uniflora</name>
    <dbReference type="NCBI Taxonomy" id="39325"/>
    <lineage>
        <taxon>Eukaryota</taxon>
        <taxon>Viridiplantae</taxon>
        <taxon>Streptophyta</taxon>
        <taxon>Embryophyta</taxon>
        <taxon>Tracheophyta</taxon>
        <taxon>Spermatophyta</taxon>
        <taxon>Magnoliopsida</taxon>
        <taxon>Ranunculales</taxon>
        <taxon>Circaeasteraceae</taxon>
        <taxon>Kingdonia</taxon>
    </lineage>
</organism>
<dbReference type="SMART" id="SM01019">
    <property type="entry name" value="B3"/>
    <property type="match status" value="5"/>
</dbReference>
<evidence type="ECO:0000259" key="6">
    <source>
        <dbReference type="PROSITE" id="PS50863"/>
    </source>
</evidence>
<keyword evidence="8" id="KW-1185">Reference proteome</keyword>
<dbReference type="OrthoDB" id="1666376at2759"/>
<feature type="domain" description="TF-B3" evidence="6">
    <location>
        <begin position="201"/>
        <end position="278"/>
    </location>
</feature>
<dbReference type="SUPFAM" id="SSF101936">
    <property type="entry name" value="DNA-binding pseudobarrel domain"/>
    <property type="match status" value="5"/>
</dbReference>
<dbReference type="Pfam" id="PF02362">
    <property type="entry name" value="B3"/>
    <property type="match status" value="5"/>
</dbReference>
<protein>
    <recommendedName>
        <fullName evidence="6">TF-B3 domain-containing protein</fullName>
    </recommendedName>
</protein>
<keyword evidence="4" id="KW-0804">Transcription</keyword>
<dbReference type="CDD" id="cd10017">
    <property type="entry name" value="B3_DNA"/>
    <property type="match status" value="4"/>
</dbReference>
<gene>
    <name evidence="7" type="ORF">GIB67_015959</name>
</gene>